<dbReference type="PROSITE" id="PS51257">
    <property type="entry name" value="PROKAR_LIPOPROTEIN"/>
    <property type="match status" value="1"/>
</dbReference>
<gene>
    <name evidence="3" type="ORF">EHF44_26840</name>
</gene>
<feature type="signal peptide" evidence="1">
    <location>
        <begin position="1"/>
        <end position="19"/>
    </location>
</feature>
<dbReference type="KEGG" id="cpau:EHF44_26840"/>
<evidence type="ECO:0000313" key="3">
    <source>
        <dbReference type="EMBL" id="AZG17100.1"/>
    </source>
</evidence>
<dbReference type="Pfam" id="PF05433">
    <property type="entry name" value="Rick_17kDa_Anti"/>
    <property type="match status" value="1"/>
</dbReference>
<dbReference type="OrthoDB" id="9099827at2"/>
<organism evidence="3 4">
    <name type="scientific">Cupriavidus pauculus</name>
    <dbReference type="NCBI Taxonomy" id="82633"/>
    <lineage>
        <taxon>Bacteria</taxon>
        <taxon>Pseudomonadati</taxon>
        <taxon>Pseudomonadota</taxon>
        <taxon>Betaproteobacteria</taxon>
        <taxon>Burkholderiales</taxon>
        <taxon>Burkholderiaceae</taxon>
        <taxon>Cupriavidus</taxon>
    </lineage>
</organism>
<keyword evidence="1" id="KW-0732">Signal</keyword>
<protein>
    <recommendedName>
        <fullName evidence="2">Glycine zipper 2TM domain-containing protein</fullName>
    </recommendedName>
</protein>
<feature type="chain" id="PRO_5018328249" description="Glycine zipper 2TM domain-containing protein" evidence="1">
    <location>
        <begin position="20"/>
        <end position="157"/>
    </location>
</feature>
<dbReference type="AlphaFoldDB" id="A0A3G8HAD5"/>
<name>A0A3G8HAD5_9BURK</name>
<feature type="domain" description="Glycine zipper 2TM" evidence="2">
    <location>
        <begin position="66"/>
        <end position="106"/>
    </location>
</feature>
<evidence type="ECO:0000259" key="2">
    <source>
        <dbReference type="Pfam" id="PF05433"/>
    </source>
</evidence>
<sequence length="157" mass="16465">MFKRFVALFLCSAMFTGCAVQQTSPNSYRSSEALRTGTVEVVTVVRVRQVTIVDSDGYTSANSGVPGIVGAVVGGLLGARVIGGGNGRYVAGALSGTVSSVAAQAVASRMNRRNGVEVIVRKEDGRQIVVTQDADQQFTTGEQLYLVAAAGNYRLSR</sequence>
<dbReference type="EMBL" id="CP033971">
    <property type="protein sequence ID" value="AZG17100.1"/>
    <property type="molecule type" value="Genomic_DNA"/>
</dbReference>
<dbReference type="GO" id="GO:0019867">
    <property type="term" value="C:outer membrane"/>
    <property type="evidence" value="ECO:0007669"/>
    <property type="project" value="InterPro"/>
</dbReference>
<accession>A0A3G8HAD5</accession>
<keyword evidence="3" id="KW-0614">Plasmid</keyword>
<evidence type="ECO:0000256" key="1">
    <source>
        <dbReference type="SAM" id="SignalP"/>
    </source>
</evidence>
<dbReference type="Proteomes" id="UP000270411">
    <property type="component" value="Plasmid unnamed2"/>
</dbReference>
<reference evidence="4" key="1">
    <citation type="submission" date="2018-11" db="EMBL/GenBank/DDBJ databases">
        <title>FDA dAtabase for Regulatory Grade micrObial Sequences (FDA-ARGOS): Supporting development and validation of Infectious Disease Dx tests.</title>
        <authorList>
            <person name="Goldberg B."/>
            <person name="Campos J."/>
            <person name="Tallon L."/>
            <person name="Sadzewicz L."/>
            <person name="Zhao X."/>
            <person name="Vavikolanu K."/>
            <person name="Mehta A."/>
            <person name="Aluvathingal J."/>
            <person name="Nadendla S."/>
            <person name="Geyer C."/>
            <person name="Nandy P."/>
            <person name="Yan Y."/>
            <person name="Sichtig H."/>
        </authorList>
    </citation>
    <scope>NUCLEOTIDE SEQUENCE [LARGE SCALE GENOMIC DNA]</scope>
    <source>
        <strain evidence="4">FDAARGOS_614</strain>
        <plasmid evidence="4">unnamed2</plasmid>
    </source>
</reference>
<geneLocation type="plasmid" evidence="3">
    <name>unnamed2</name>
</geneLocation>
<proteinExistence type="predicted"/>
<dbReference type="InterPro" id="IPR008816">
    <property type="entry name" value="Gly_zipper_2TM_dom"/>
</dbReference>
<dbReference type="RefSeq" id="WP_124686829.1">
    <property type="nucleotide sequence ID" value="NZ_CP033971.1"/>
</dbReference>
<evidence type="ECO:0000313" key="4">
    <source>
        <dbReference type="Proteomes" id="UP000270411"/>
    </source>
</evidence>